<feature type="region of interest" description="Disordered" evidence="1">
    <location>
        <begin position="39"/>
        <end position="60"/>
    </location>
</feature>
<name>A0A1X6NSW9_PORUM</name>
<dbReference type="AlphaFoldDB" id="A0A1X6NSW9"/>
<evidence type="ECO:0000256" key="1">
    <source>
        <dbReference type="SAM" id="MobiDB-lite"/>
    </source>
</evidence>
<sequence length="257" mass="28862">MLPRLPPPVETSLKLPLARRDDKQPDVCLGGAPNHVRHKVLMPRRVEDGESPGGGGEGRPPALLRFTLGPLLVGGVERPRKLPALPVLRLCLLLKLLHRPLVDVTGQVQDVARDGALPSVDVANKDQVGVLLPVPGRAVIGARSGGAGRGSHGIRRGCRLELGFGWLRCRLGLSSRRRRGRRGIRRGCRRRRRAAFIARRSWRIGRGGCRLCFAPTRRRRCSRYLHGANPRCRRLEGGRRIVGRRGRRRRRRWRHRP</sequence>
<keyword evidence="3" id="KW-1185">Reference proteome</keyword>
<evidence type="ECO:0000313" key="2">
    <source>
        <dbReference type="EMBL" id="OSX71702.1"/>
    </source>
</evidence>
<evidence type="ECO:0000313" key="3">
    <source>
        <dbReference type="Proteomes" id="UP000218209"/>
    </source>
</evidence>
<reference evidence="2 3" key="1">
    <citation type="submission" date="2017-03" db="EMBL/GenBank/DDBJ databases">
        <title>WGS assembly of Porphyra umbilicalis.</title>
        <authorList>
            <person name="Brawley S.H."/>
            <person name="Blouin N.A."/>
            <person name="Ficko-Blean E."/>
            <person name="Wheeler G.L."/>
            <person name="Lohr M."/>
            <person name="Goodson H.V."/>
            <person name="Jenkins J.W."/>
            <person name="Blaby-Haas C.E."/>
            <person name="Helliwell K.E."/>
            <person name="Chan C."/>
            <person name="Marriage T."/>
            <person name="Bhattacharya D."/>
            <person name="Klein A.S."/>
            <person name="Badis Y."/>
            <person name="Brodie J."/>
            <person name="Cao Y."/>
            <person name="Collen J."/>
            <person name="Dittami S.M."/>
            <person name="Gachon C.M."/>
            <person name="Green B.R."/>
            <person name="Karpowicz S."/>
            <person name="Kim J.W."/>
            <person name="Kudahl U."/>
            <person name="Lin S."/>
            <person name="Michel G."/>
            <person name="Mittag M."/>
            <person name="Olson B.J."/>
            <person name="Pangilinan J."/>
            <person name="Peng Y."/>
            <person name="Qiu H."/>
            <person name="Shu S."/>
            <person name="Singer J.T."/>
            <person name="Smith A.G."/>
            <person name="Sprecher B.N."/>
            <person name="Wagner V."/>
            <person name="Wang W."/>
            <person name="Wang Z.-Y."/>
            <person name="Yan J."/>
            <person name="Yarish C."/>
            <person name="Zoeuner-Riek S."/>
            <person name="Zhuang Y."/>
            <person name="Zou Y."/>
            <person name="Lindquist E.A."/>
            <person name="Grimwood J."/>
            <person name="Barry K."/>
            <person name="Rokhsar D.S."/>
            <person name="Schmutz J."/>
            <person name="Stiller J.W."/>
            <person name="Grossman A.R."/>
            <person name="Prochnik S.E."/>
        </authorList>
    </citation>
    <scope>NUCLEOTIDE SEQUENCE [LARGE SCALE GENOMIC DNA]</scope>
    <source>
        <strain evidence="2">4086291</strain>
    </source>
</reference>
<gene>
    <name evidence="2" type="ORF">BU14_0507s0002</name>
</gene>
<organism evidence="2 3">
    <name type="scientific">Porphyra umbilicalis</name>
    <name type="common">Purple laver</name>
    <name type="synonym">Red alga</name>
    <dbReference type="NCBI Taxonomy" id="2786"/>
    <lineage>
        <taxon>Eukaryota</taxon>
        <taxon>Rhodophyta</taxon>
        <taxon>Bangiophyceae</taxon>
        <taxon>Bangiales</taxon>
        <taxon>Bangiaceae</taxon>
        <taxon>Porphyra</taxon>
    </lineage>
</organism>
<protein>
    <submittedName>
        <fullName evidence="2">Uncharacterized protein</fullName>
    </submittedName>
</protein>
<dbReference type="EMBL" id="KV919113">
    <property type="protein sequence ID" value="OSX71702.1"/>
    <property type="molecule type" value="Genomic_DNA"/>
</dbReference>
<accession>A0A1X6NSW9</accession>
<proteinExistence type="predicted"/>
<dbReference type="Proteomes" id="UP000218209">
    <property type="component" value="Unassembled WGS sequence"/>
</dbReference>